<evidence type="ECO:0000259" key="7">
    <source>
        <dbReference type="PROSITE" id="PS50237"/>
    </source>
</evidence>
<dbReference type="Gene3D" id="3.30.2160.10">
    <property type="entry name" value="Hect, E3 ligase catalytic domain"/>
    <property type="match status" value="1"/>
</dbReference>
<dbReference type="InterPro" id="IPR044611">
    <property type="entry name" value="E3A/B/C-like"/>
</dbReference>
<comment type="catalytic activity">
    <reaction evidence="1">
        <text>S-ubiquitinyl-[E2 ubiquitin-conjugating enzyme]-L-cysteine + [acceptor protein]-L-lysine = [E2 ubiquitin-conjugating enzyme]-L-cysteine + N(6)-ubiquitinyl-[acceptor protein]-L-lysine.</text>
        <dbReference type="EC" id="2.3.2.26"/>
    </reaction>
</comment>
<keyword evidence="3" id="KW-0808">Transferase</keyword>
<reference evidence="8" key="1">
    <citation type="journal article" date="2021" name="Nat. Commun.">
        <title>Genetic determinants of endophytism in the Arabidopsis root mycobiome.</title>
        <authorList>
            <person name="Mesny F."/>
            <person name="Miyauchi S."/>
            <person name="Thiergart T."/>
            <person name="Pickel B."/>
            <person name="Atanasova L."/>
            <person name="Karlsson M."/>
            <person name="Huettel B."/>
            <person name="Barry K.W."/>
            <person name="Haridas S."/>
            <person name="Chen C."/>
            <person name="Bauer D."/>
            <person name="Andreopoulos W."/>
            <person name="Pangilinan J."/>
            <person name="LaButti K."/>
            <person name="Riley R."/>
            <person name="Lipzen A."/>
            <person name="Clum A."/>
            <person name="Drula E."/>
            <person name="Henrissat B."/>
            <person name="Kohler A."/>
            <person name="Grigoriev I.V."/>
            <person name="Martin F.M."/>
            <person name="Hacquard S."/>
        </authorList>
    </citation>
    <scope>NUCLEOTIDE SEQUENCE</scope>
    <source>
        <strain evidence="8">MPI-SDFR-AT-0117</strain>
    </source>
</reference>
<evidence type="ECO:0000256" key="5">
    <source>
        <dbReference type="PROSITE-ProRule" id="PRU00104"/>
    </source>
</evidence>
<dbReference type="FunFam" id="3.30.2410.10:FF:000011">
    <property type="entry name" value="Putative Ubiquitin-protein ligase E3C"/>
    <property type="match status" value="1"/>
</dbReference>
<dbReference type="SUPFAM" id="SSF56204">
    <property type="entry name" value="Hect, E3 ligase catalytic domain"/>
    <property type="match status" value="1"/>
</dbReference>
<dbReference type="Gene3D" id="3.90.1750.10">
    <property type="entry name" value="Hect, E3 ligase catalytic domains"/>
    <property type="match status" value="1"/>
</dbReference>
<dbReference type="PROSITE" id="PS50096">
    <property type="entry name" value="IQ"/>
    <property type="match status" value="1"/>
</dbReference>
<keyword evidence="4 5" id="KW-0833">Ubl conjugation pathway</keyword>
<dbReference type="Proteomes" id="UP000770015">
    <property type="component" value="Unassembled WGS sequence"/>
</dbReference>
<dbReference type="PROSITE" id="PS50237">
    <property type="entry name" value="HECT"/>
    <property type="match status" value="1"/>
</dbReference>
<gene>
    <name evidence="8" type="ORF">F5X68DRAFT_203487</name>
</gene>
<evidence type="ECO:0000256" key="6">
    <source>
        <dbReference type="SAM" id="MobiDB-lite"/>
    </source>
</evidence>
<evidence type="ECO:0000256" key="3">
    <source>
        <dbReference type="ARBA" id="ARBA00022679"/>
    </source>
</evidence>
<dbReference type="GO" id="GO:0000209">
    <property type="term" value="P:protein polyubiquitination"/>
    <property type="evidence" value="ECO:0007669"/>
    <property type="project" value="InterPro"/>
</dbReference>
<evidence type="ECO:0000313" key="8">
    <source>
        <dbReference type="EMBL" id="KAH6690673.1"/>
    </source>
</evidence>
<dbReference type="SMART" id="SM00119">
    <property type="entry name" value="HECTc"/>
    <property type="match status" value="1"/>
</dbReference>
<proteinExistence type="predicted"/>
<dbReference type="AlphaFoldDB" id="A0A9P9AE53"/>
<evidence type="ECO:0000313" key="9">
    <source>
        <dbReference type="Proteomes" id="UP000770015"/>
    </source>
</evidence>
<feature type="domain" description="HECT" evidence="7">
    <location>
        <begin position="782"/>
        <end position="1150"/>
    </location>
</feature>
<dbReference type="CDD" id="cd00078">
    <property type="entry name" value="HECTc"/>
    <property type="match status" value="1"/>
</dbReference>
<dbReference type="EC" id="2.3.2.26" evidence="2"/>
<dbReference type="GO" id="GO:0061630">
    <property type="term" value="F:ubiquitin protein ligase activity"/>
    <property type="evidence" value="ECO:0007669"/>
    <property type="project" value="UniProtKB-EC"/>
</dbReference>
<feature type="compositionally biased region" description="Basic and acidic residues" evidence="6">
    <location>
        <begin position="567"/>
        <end position="586"/>
    </location>
</feature>
<dbReference type="InterPro" id="IPR000569">
    <property type="entry name" value="HECT_dom"/>
</dbReference>
<evidence type="ECO:0000256" key="2">
    <source>
        <dbReference type="ARBA" id="ARBA00012485"/>
    </source>
</evidence>
<accession>A0A9P9AE53</accession>
<feature type="region of interest" description="Disordered" evidence="6">
    <location>
        <begin position="1"/>
        <end position="23"/>
    </location>
</feature>
<dbReference type="OrthoDB" id="8068875at2759"/>
<dbReference type="Gene3D" id="3.30.2410.10">
    <property type="entry name" value="Hect, E3 ligase catalytic domain"/>
    <property type="match status" value="1"/>
</dbReference>
<sequence>MHATFSGNSRRARNVNLSGQQNRNPFASAWAPTGTTQTVSHAQVERQKRQQERDRLNACRRIQRTWRSYKTRKDLRDVRRQAFDEAYGPSGPSNPRARVDAALPLLVAAFRSGNAADCQRVSRIVDDLDQVGLDDLISDSRNSYKVGRLATVLVDVLEQEAPEHRYLALLAKIATSAPQSLAQTLDRYYAMLARLSVSPPDDKQTREAIQQATTSPLQTQVLPVYRSFASRYLTTPQLQLDGQHLLSHGLDMEKLGAAIISLYQEPGPHAATDNQLWRLAYFIHLHQTMRNRPTGQSTYLQALQIQLEQLAGIISLRTSVDLGGASQADKEDEDVEDSKVVIQPLPEAVAKAITSLVDRDGISSLLEELSRTSGNTDGASLLAGYIIVLLRCFPSRGDDIRMRLFLGDVSSVSKGTVPVVKYLWNSVRRTKIYSRVADESSSSFITGLVRTYLSSTDGMDLADNAKAERRDWRIILLFLELYTFILRLSDDDDFFSCIHPSLITSQTQPSRIRSCGLSFEAVQSLTTFLKNLAFTLLYDGPGIVESLRASTEGMAHGTLDSYFSHGSEEKVPIDTKETDPSTKPDLGRLQGVVTTVLHMLYERDSRRPFLPASHWLMTSKFEMNRFVDAVVVEQQRQQNEIASDDSDDDSSDADGDVIMGGISTTLAGQRLSRHAQIERLRAKQRKAQRNRMLSVIGPKLEVLKHMPFAIPFATRVEIFRKFIDVDKMKRRAGLDADTWQMSMLHNPLTASTSRYSKHRATVTRGSEFNDAYEQFYDLGEGLKEPIQIQFVDRFGEVEAGIDGGGVTKEFLTSAIDAAFSSTEGLYFASNSQGLIFPNPLFLDQVRDQMQQQKCSPAEVHDQIQDTLRRYEFLGRIVGKCLYEGILVDISFAGFFLLKWISGQTSENSYRGNLNDLRDLDEELYQGMLKLKNYNGNVADMGLDFTIEDQISYADEPLRTISRDLVPNGANVPVTNDNRLLYISYVARHRLVAQPAQQTAAFLRGLRAMIAPSWLSMFNQNELQRLVGGDSSEIDIDDLRRHTIYSGLYDPGNTNEDHPTVDLFWKVVHSFTEEQRRLLLKYVTSTPRAPLLGFSQLNPRFSIRDGGTDEERLPSTSTCVNLLKLPRYTDEATLRRKLVQAIESGAGFDLS</sequence>
<comment type="caution">
    <text evidence="8">The sequence shown here is derived from an EMBL/GenBank/DDBJ whole genome shotgun (WGS) entry which is preliminary data.</text>
</comment>
<dbReference type="CDD" id="cd23767">
    <property type="entry name" value="IQCD"/>
    <property type="match status" value="1"/>
</dbReference>
<keyword evidence="9" id="KW-1185">Reference proteome</keyword>
<dbReference type="PANTHER" id="PTHR45700:SF2">
    <property type="entry name" value="UBIQUITIN-PROTEIN LIGASE E3C"/>
    <property type="match status" value="1"/>
</dbReference>
<feature type="active site" description="Glycyl thioester intermediate" evidence="5">
    <location>
        <position position="1118"/>
    </location>
</feature>
<dbReference type="Pfam" id="PF00632">
    <property type="entry name" value="HECT"/>
    <property type="match status" value="1"/>
</dbReference>
<dbReference type="FunFam" id="3.30.2160.10:FF:000002">
    <property type="entry name" value="Putative Ubiquitin-protein ligase E3C"/>
    <property type="match status" value="1"/>
</dbReference>
<feature type="region of interest" description="Disordered" evidence="6">
    <location>
        <begin position="567"/>
        <end position="587"/>
    </location>
</feature>
<dbReference type="EMBL" id="JAGSXJ010000006">
    <property type="protein sequence ID" value="KAH6690673.1"/>
    <property type="molecule type" value="Genomic_DNA"/>
</dbReference>
<organism evidence="8 9">
    <name type="scientific">Plectosphaerella plurivora</name>
    <dbReference type="NCBI Taxonomy" id="936078"/>
    <lineage>
        <taxon>Eukaryota</taxon>
        <taxon>Fungi</taxon>
        <taxon>Dikarya</taxon>
        <taxon>Ascomycota</taxon>
        <taxon>Pezizomycotina</taxon>
        <taxon>Sordariomycetes</taxon>
        <taxon>Hypocreomycetidae</taxon>
        <taxon>Glomerellales</taxon>
        <taxon>Plectosphaerellaceae</taxon>
        <taxon>Plectosphaerella</taxon>
    </lineage>
</organism>
<name>A0A9P9AE53_9PEZI</name>
<dbReference type="GO" id="GO:0006511">
    <property type="term" value="P:ubiquitin-dependent protein catabolic process"/>
    <property type="evidence" value="ECO:0007669"/>
    <property type="project" value="TreeGrafter"/>
</dbReference>
<dbReference type="PANTHER" id="PTHR45700">
    <property type="entry name" value="UBIQUITIN-PROTEIN LIGASE E3C"/>
    <property type="match status" value="1"/>
</dbReference>
<protein>
    <recommendedName>
        <fullName evidence="2">HECT-type E3 ubiquitin transferase</fullName>
        <ecNumber evidence="2">2.3.2.26</ecNumber>
    </recommendedName>
</protein>
<dbReference type="InterPro" id="IPR035983">
    <property type="entry name" value="Hect_E3_ubiquitin_ligase"/>
</dbReference>
<evidence type="ECO:0000256" key="1">
    <source>
        <dbReference type="ARBA" id="ARBA00000885"/>
    </source>
</evidence>
<evidence type="ECO:0000256" key="4">
    <source>
        <dbReference type="ARBA" id="ARBA00022786"/>
    </source>
</evidence>